<dbReference type="InterPro" id="IPR036046">
    <property type="entry name" value="Acylphosphatase-like_dom_sf"/>
</dbReference>
<dbReference type="EMBL" id="JACIJF010000044">
    <property type="protein sequence ID" value="MBB5713097.1"/>
    <property type="molecule type" value="Genomic_DNA"/>
</dbReference>
<sequence length="87" mass="9944">MWAEGDRYLQYLEGPRDSVENTFERITKDARHEKVTVINTGEQEVRLFGEWAMAGLPGEAPRDARSRLSSMLHNAPKDILELFPGLE</sequence>
<feature type="domain" description="BLUF" evidence="1">
    <location>
        <begin position="1"/>
        <end position="54"/>
    </location>
</feature>
<keyword evidence="3" id="KW-1185">Reference proteome</keyword>
<dbReference type="InterPro" id="IPR007024">
    <property type="entry name" value="BLUF_domain"/>
</dbReference>
<name>A0A840YTY3_9SPHN</name>
<evidence type="ECO:0000313" key="3">
    <source>
        <dbReference type="Proteomes" id="UP000527143"/>
    </source>
</evidence>
<dbReference type="PROSITE" id="PS50925">
    <property type="entry name" value="BLUF"/>
    <property type="match status" value="1"/>
</dbReference>
<protein>
    <recommendedName>
        <fullName evidence="1">BLUF domain-containing protein</fullName>
    </recommendedName>
</protein>
<dbReference type="Pfam" id="PF04940">
    <property type="entry name" value="BLUF"/>
    <property type="match status" value="1"/>
</dbReference>
<organism evidence="2 3">
    <name type="scientific">Sphingomonas xinjiangensis</name>
    <dbReference type="NCBI Taxonomy" id="643568"/>
    <lineage>
        <taxon>Bacteria</taxon>
        <taxon>Pseudomonadati</taxon>
        <taxon>Pseudomonadota</taxon>
        <taxon>Alphaproteobacteria</taxon>
        <taxon>Sphingomonadales</taxon>
        <taxon>Sphingomonadaceae</taxon>
        <taxon>Sphingomonas</taxon>
    </lineage>
</organism>
<dbReference type="GO" id="GO:0071949">
    <property type="term" value="F:FAD binding"/>
    <property type="evidence" value="ECO:0007669"/>
    <property type="project" value="InterPro"/>
</dbReference>
<dbReference type="Proteomes" id="UP000527143">
    <property type="component" value="Unassembled WGS sequence"/>
</dbReference>
<dbReference type="Gene3D" id="3.30.70.100">
    <property type="match status" value="1"/>
</dbReference>
<evidence type="ECO:0000259" key="1">
    <source>
        <dbReference type="PROSITE" id="PS50925"/>
    </source>
</evidence>
<proteinExistence type="predicted"/>
<evidence type="ECO:0000313" key="2">
    <source>
        <dbReference type="EMBL" id="MBB5713097.1"/>
    </source>
</evidence>
<dbReference type="GO" id="GO:0009882">
    <property type="term" value="F:blue light photoreceptor activity"/>
    <property type="evidence" value="ECO:0007669"/>
    <property type="project" value="InterPro"/>
</dbReference>
<dbReference type="SUPFAM" id="SSF54975">
    <property type="entry name" value="Acylphosphatase/BLUF domain-like"/>
    <property type="match status" value="1"/>
</dbReference>
<comment type="caution">
    <text evidence="2">The sequence shown here is derived from an EMBL/GenBank/DDBJ whole genome shotgun (WGS) entry which is preliminary data.</text>
</comment>
<dbReference type="AlphaFoldDB" id="A0A840YTY3"/>
<accession>A0A840YTY3</accession>
<gene>
    <name evidence="2" type="ORF">FHT02_004360</name>
</gene>
<reference evidence="2 3" key="1">
    <citation type="submission" date="2020-08" db="EMBL/GenBank/DDBJ databases">
        <title>Genomic Encyclopedia of Type Strains, Phase IV (KMG-IV): sequencing the most valuable type-strain genomes for metagenomic binning, comparative biology and taxonomic classification.</title>
        <authorList>
            <person name="Goeker M."/>
        </authorList>
    </citation>
    <scope>NUCLEOTIDE SEQUENCE [LARGE SCALE GENOMIC DNA]</scope>
    <source>
        <strain evidence="2 3">DSM 26736</strain>
    </source>
</reference>
<dbReference type="SMART" id="SM01034">
    <property type="entry name" value="BLUF"/>
    <property type="match status" value="1"/>
</dbReference>